<accession>A0ABS4KIC4</accession>
<dbReference type="Proteomes" id="UP001314903">
    <property type="component" value="Unassembled WGS sequence"/>
</dbReference>
<evidence type="ECO:0000313" key="2">
    <source>
        <dbReference type="EMBL" id="MBP2027539.1"/>
    </source>
</evidence>
<dbReference type="PANTHER" id="PTHR30411">
    <property type="entry name" value="CYTOPLASMIC PROTEIN"/>
    <property type="match status" value="1"/>
</dbReference>
<gene>
    <name evidence="2" type="ORF">J2Z35_001336</name>
</gene>
<proteinExistence type="predicted"/>
<dbReference type="InterPro" id="IPR007214">
    <property type="entry name" value="YbaK/aa-tRNA-synth-assoc-dom"/>
</dbReference>
<dbReference type="CDD" id="cd04333">
    <property type="entry name" value="ProX_deacylase"/>
    <property type="match status" value="1"/>
</dbReference>
<sequence length="154" mass="17252">MSTERVRKYFKEKNIDFQIFEMQESTATVELAAKAHNVEPSLIAKTMAITLPEKNILIVTDGTSKIDNKKFKEIFKAKCQMVKFDDVQSVTGHPVGGVCPFALNEEMEVYMDEGLKKYEYVYPAAGSTNSSVKISPSSLADLVSGKWIDVCKRD</sequence>
<reference evidence="2 3" key="1">
    <citation type="submission" date="2021-03" db="EMBL/GenBank/DDBJ databases">
        <title>Genomic Encyclopedia of Type Strains, Phase IV (KMG-IV): sequencing the most valuable type-strain genomes for metagenomic binning, comparative biology and taxonomic classification.</title>
        <authorList>
            <person name="Goeker M."/>
        </authorList>
    </citation>
    <scope>NUCLEOTIDE SEQUENCE [LARGE SCALE GENOMIC DNA]</scope>
    <source>
        <strain evidence="2 3">DSM 27512</strain>
    </source>
</reference>
<protein>
    <submittedName>
        <fullName evidence="2">Cys-tRNA(Pro) deacylase</fullName>
    </submittedName>
</protein>
<dbReference type="InterPro" id="IPR036754">
    <property type="entry name" value="YbaK/aa-tRNA-synt-asso_dom_sf"/>
</dbReference>
<evidence type="ECO:0000313" key="3">
    <source>
        <dbReference type="Proteomes" id="UP001314903"/>
    </source>
</evidence>
<organism evidence="2 3">
    <name type="scientific">Acetoanaerobium pronyense</name>
    <dbReference type="NCBI Taxonomy" id="1482736"/>
    <lineage>
        <taxon>Bacteria</taxon>
        <taxon>Bacillati</taxon>
        <taxon>Bacillota</taxon>
        <taxon>Clostridia</taxon>
        <taxon>Peptostreptococcales</taxon>
        <taxon>Filifactoraceae</taxon>
        <taxon>Acetoanaerobium</taxon>
    </lineage>
</organism>
<keyword evidence="3" id="KW-1185">Reference proteome</keyword>
<evidence type="ECO:0000259" key="1">
    <source>
        <dbReference type="Pfam" id="PF04073"/>
    </source>
</evidence>
<comment type="caution">
    <text evidence="2">The sequence shown here is derived from an EMBL/GenBank/DDBJ whole genome shotgun (WGS) entry which is preliminary data.</text>
</comment>
<dbReference type="RefSeq" id="WP_209660597.1">
    <property type="nucleotide sequence ID" value="NZ_JAGGLI010000012.1"/>
</dbReference>
<dbReference type="SUPFAM" id="SSF55826">
    <property type="entry name" value="YbaK/ProRS associated domain"/>
    <property type="match status" value="1"/>
</dbReference>
<dbReference type="EMBL" id="JAGGLI010000012">
    <property type="protein sequence ID" value="MBP2027539.1"/>
    <property type="molecule type" value="Genomic_DNA"/>
</dbReference>
<name>A0ABS4KIC4_9FIRM</name>
<dbReference type="Gene3D" id="3.90.960.10">
    <property type="entry name" value="YbaK/aminoacyl-tRNA synthetase-associated domain"/>
    <property type="match status" value="1"/>
</dbReference>
<dbReference type="PANTHER" id="PTHR30411:SF1">
    <property type="entry name" value="CYTOPLASMIC PROTEIN"/>
    <property type="match status" value="1"/>
</dbReference>
<feature type="domain" description="YbaK/aminoacyl-tRNA synthetase-associated" evidence="1">
    <location>
        <begin position="24"/>
        <end position="142"/>
    </location>
</feature>
<dbReference type="Pfam" id="PF04073">
    <property type="entry name" value="tRNA_edit"/>
    <property type="match status" value="1"/>
</dbReference>